<reference evidence="2 3" key="1">
    <citation type="submission" date="2020-08" db="EMBL/GenBank/DDBJ databases">
        <title>Sequencing the genomes of 1000 actinobacteria strains.</title>
        <authorList>
            <person name="Klenk H.-P."/>
        </authorList>
    </citation>
    <scope>NUCLEOTIDE SEQUENCE [LARGE SCALE GENOMIC DNA]</scope>
    <source>
        <strain evidence="2 3">DSM 45362</strain>
    </source>
</reference>
<dbReference type="EMBL" id="JACHMN010000002">
    <property type="protein sequence ID" value="MBB5871394.1"/>
    <property type="molecule type" value="Genomic_DNA"/>
</dbReference>
<feature type="chain" id="PRO_5032333411" evidence="1">
    <location>
        <begin position="33"/>
        <end position="265"/>
    </location>
</feature>
<dbReference type="AlphaFoldDB" id="A0A841BT59"/>
<dbReference type="RefSeq" id="WP_184839408.1">
    <property type="nucleotide sequence ID" value="NZ_JACHMN010000002.1"/>
</dbReference>
<organism evidence="2 3">
    <name type="scientific">Allocatelliglobosispora scoriae</name>
    <dbReference type="NCBI Taxonomy" id="643052"/>
    <lineage>
        <taxon>Bacteria</taxon>
        <taxon>Bacillati</taxon>
        <taxon>Actinomycetota</taxon>
        <taxon>Actinomycetes</taxon>
        <taxon>Micromonosporales</taxon>
        <taxon>Micromonosporaceae</taxon>
        <taxon>Allocatelliglobosispora</taxon>
    </lineage>
</organism>
<feature type="signal peptide" evidence="1">
    <location>
        <begin position="1"/>
        <end position="32"/>
    </location>
</feature>
<evidence type="ECO:0000256" key="1">
    <source>
        <dbReference type="SAM" id="SignalP"/>
    </source>
</evidence>
<name>A0A841BT59_9ACTN</name>
<comment type="caution">
    <text evidence="2">The sequence shown here is derived from an EMBL/GenBank/DDBJ whole genome shotgun (WGS) entry which is preliminary data.</text>
</comment>
<protein>
    <submittedName>
        <fullName evidence="2">Uncharacterized protein</fullName>
    </submittedName>
</protein>
<proteinExistence type="predicted"/>
<keyword evidence="3" id="KW-1185">Reference proteome</keyword>
<evidence type="ECO:0000313" key="3">
    <source>
        <dbReference type="Proteomes" id="UP000587527"/>
    </source>
</evidence>
<sequence>MRTPRKADLITVAVSVLFAAVGLAVSPSPAHAAPSCAPSNPTGSYFDGFWHNNAAYPQYNWEGASAYIKVWYPGTCSGGFRPWTNAWVMIAPSSTQSGGVGHAQAGYVRDVLPNGTEQFVTFGEFANDANGDGVINTSSPSEWTRIYWQNAVSGTAPAYRVLWNASTGRLNASYNGTVFATSQFNPYNSAWRQPFSPQFMGETKYQTGNMPGVTGARVNFTALGAQRASDHALVSMSCSMSASNQNTTLWGLQASSCTAFDIWQK</sequence>
<accession>A0A841BT59</accession>
<gene>
    <name evidence="2" type="ORF">F4553_004773</name>
</gene>
<dbReference type="Proteomes" id="UP000587527">
    <property type="component" value="Unassembled WGS sequence"/>
</dbReference>
<keyword evidence="1" id="KW-0732">Signal</keyword>
<evidence type="ECO:0000313" key="2">
    <source>
        <dbReference type="EMBL" id="MBB5871394.1"/>
    </source>
</evidence>